<evidence type="ECO:0000256" key="1">
    <source>
        <dbReference type="ARBA" id="ARBA00007504"/>
    </source>
</evidence>
<accession>A0A2M8KIN6</accession>
<dbReference type="InterPro" id="IPR014001">
    <property type="entry name" value="Helicase_ATP-bd"/>
</dbReference>
<dbReference type="AlphaFoldDB" id="A0A2M8KIN6"/>
<organism evidence="18 19">
    <name type="scientific">Candidatus Portnoybacteria bacterium CG10_big_fil_rev_8_21_14_0_10_44_7</name>
    <dbReference type="NCBI Taxonomy" id="1974816"/>
    <lineage>
        <taxon>Bacteria</taxon>
        <taxon>Candidatus Portnoyibacteriota</taxon>
    </lineage>
</organism>
<comment type="catalytic activity">
    <reaction evidence="12 15">
        <text>Couples ATP hydrolysis with the unwinding of duplex DNA by translocating in the 3'-5' direction.</text>
        <dbReference type="EC" id="5.6.2.4"/>
    </reaction>
</comment>
<evidence type="ECO:0000256" key="5">
    <source>
        <dbReference type="ARBA" id="ARBA00022801"/>
    </source>
</evidence>
<evidence type="ECO:0000313" key="18">
    <source>
        <dbReference type="EMBL" id="PJE59771.1"/>
    </source>
</evidence>
<keyword evidence="11" id="KW-0413">Isomerase</keyword>
<keyword evidence="8" id="KW-0238">DNA-binding</keyword>
<dbReference type="Gene3D" id="2.40.50.140">
    <property type="entry name" value="Nucleic acid-binding proteins"/>
    <property type="match status" value="1"/>
</dbReference>
<dbReference type="InterPro" id="IPR027417">
    <property type="entry name" value="P-loop_NTPase"/>
</dbReference>
<evidence type="ECO:0000256" key="2">
    <source>
        <dbReference type="ARBA" id="ARBA00017846"/>
    </source>
</evidence>
<dbReference type="Pfam" id="PF00270">
    <property type="entry name" value="DEAD"/>
    <property type="match status" value="1"/>
</dbReference>
<evidence type="ECO:0000256" key="14">
    <source>
        <dbReference type="ARBA" id="ARBA00048988"/>
    </source>
</evidence>
<evidence type="ECO:0000256" key="12">
    <source>
        <dbReference type="ARBA" id="ARBA00034617"/>
    </source>
</evidence>
<evidence type="ECO:0000256" key="9">
    <source>
        <dbReference type="ARBA" id="ARBA00023172"/>
    </source>
</evidence>
<dbReference type="GO" id="GO:0005524">
    <property type="term" value="F:ATP binding"/>
    <property type="evidence" value="ECO:0007669"/>
    <property type="project" value="UniProtKB-KW"/>
</dbReference>
<evidence type="ECO:0000259" key="16">
    <source>
        <dbReference type="PROSITE" id="PS51192"/>
    </source>
</evidence>
<name>A0A2M8KIN6_9BACT</name>
<dbReference type="GO" id="GO:0016887">
    <property type="term" value="F:ATP hydrolysis activity"/>
    <property type="evidence" value="ECO:0007669"/>
    <property type="project" value="RHEA"/>
</dbReference>
<dbReference type="PROSITE" id="PS51192">
    <property type="entry name" value="HELICASE_ATP_BIND_1"/>
    <property type="match status" value="1"/>
</dbReference>
<dbReference type="SMART" id="SM00490">
    <property type="entry name" value="HELICc"/>
    <property type="match status" value="1"/>
</dbReference>
<evidence type="ECO:0000259" key="17">
    <source>
        <dbReference type="PROSITE" id="PS51194"/>
    </source>
</evidence>
<feature type="domain" description="Helicase C-terminal" evidence="17">
    <location>
        <begin position="493"/>
        <end position="647"/>
    </location>
</feature>
<keyword evidence="6 15" id="KW-0347">Helicase</keyword>
<dbReference type="CDD" id="cd17992">
    <property type="entry name" value="DEXHc_RecG"/>
    <property type="match status" value="1"/>
</dbReference>
<keyword evidence="7 15" id="KW-0067">ATP-binding</keyword>
<dbReference type="InterPro" id="IPR047112">
    <property type="entry name" value="RecG/Mfd"/>
</dbReference>
<dbReference type="NCBIfam" id="NF008165">
    <property type="entry name" value="PRK10917.1-3"/>
    <property type="match status" value="1"/>
</dbReference>
<comment type="function">
    <text evidence="15">Plays a critical role in recombination and DNA repair. Helps process Holliday junction intermediates to mature products by catalyzing branch migration. Has replication fork regression activity, unwinds stalled or blocked replication forks to make a HJ that can be resolved. Has a DNA unwinding activity characteristic of a DNA helicase with 3'-5' polarity.</text>
</comment>
<keyword evidence="4 15" id="KW-0227">DNA damage</keyword>
<dbReference type="SMART" id="SM00487">
    <property type="entry name" value="DEXDc"/>
    <property type="match status" value="1"/>
</dbReference>
<evidence type="ECO:0000313" key="19">
    <source>
        <dbReference type="Proteomes" id="UP000231086"/>
    </source>
</evidence>
<evidence type="ECO:0000256" key="6">
    <source>
        <dbReference type="ARBA" id="ARBA00022806"/>
    </source>
</evidence>
<feature type="domain" description="Helicase ATP-binding" evidence="16">
    <location>
        <begin position="275"/>
        <end position="450"/>
    </location>
</feature>
<keyword evidence="9 15" id="KW-0233">DNA recombination</keyword>
<dbReference type="Pfam" id="PF19833">
    <property type="entry name" value="RecG_dom3_C"/>
    <property type="match status" value="1"/>
</dbReference>
<dbReference type="InterPro" id="IPR033454">
    <property type="entry name" value="RecG_wedge"/>
</dbReference>
<comment type="catalytic activity">
    <reaction evidence="14 15">
        <text>ATP + H2O = ADP + phosphate + H(+)</text>
        <dbReference type="Rhea" id="RHEA:13065"/>
        <dbReference type="ChEBI" id="CHEBI:15377"/>
        <dbReference type="ChEBI" id="CHEBI:15378"/>
        <dbReference type="ChEBI" id="CHEBI:30616"/>
        <dbReference type="ChEBI" id="CHEBI:43474"/>
        <dbReference type="ChEBI" id="CHEBI:456216"/>
        <dbReference type="EC" id="5.6.2.4"/>
    </reaction>
</comment>
<dbReference type="Proteomes" id="UP000231086">
    <property type="component" value="Unassembled WGS sequence"/>
</dbReference>
<dbReference type="CDD" id="cd04488">
    <property type="entry name" value="RecG_wedge_OBF"/>
    <property type="match status" value="1"/>
</dbReference>
<dbReference type="PANTHER" id="PTHR47964:SF1">
    <property type="entry name" value="ATP-DEPENDENT DNA HELICASE HOMOLOG RECG, CHLOROPLASTIC"/>
    <property type="match status" value="1"/>
</dbReference>
<dbReference type="InterPro" id="IPR045562">
    <property type="entry name" value="RecG_dom3_C"/>
</dbReference>
<keyword evidence="5 15" id="KW-0378">Hydrolase</keyword>
<reference evidence="19" key="1">
    <citation type="submission" date="2017-09" db="EMBL/GenBank/DDBJ databases">
        <title>Depth-based differentiation of microbial function through sediment-hosted aquifers and enrichment of novel symbionts in the deep terrestrial subsurface.</title>
        <authorList>
            <person name="Probst A.J."/>
            <person name="Ladd B."/>
            <person name="Jarett J.K."/>
            <person name="Geller-Mcgrath D.E."/>
            <person name="Sieber C.M.K."/>
            <person name="Emerson J.B."/>
            <person name="Anantharaman K."/>
            <person name="Thomas B.C."/>
            <person name="Malmstrom R."/>
            <person name="Stieglmeier M."/>
            <person name="Klingl A."/>
            <person name="Woyke T."/>
            <person name="Ryan C.M."/>
            <person name="Banfield J.F."/>
        </authorList>
    </citation>
    <scope>NUCLEOTIDE SEQUENCE [LARGE SCALE GENOMIC DNA]</scope>
</reference>
<dbReference type="NCBIfam" id="NF008168">
    <property type="entry name" value="PRK10917.2-2"/>
    <property type="match status" value="1"/>
</dbReference>
<evidence type="ECO:0000256" key="3">
    <source>
        <dbReference type="ARBA" id="ARBA00022741"/>
    </source>
</evidence>
<keyword evidence="3 15" id="KW-0547">Nucleotide-binding</keyword>
<gene>
    <name evidence="18" type="ORF">COU85_01910</name>
</gene>
<dbReference type="GO" id="GO:0003677">
    <property type="term" value="F:DNA binding"/>
    <property type="evidence" value="ECO:0007669"/>
    <property type="project" value="UniProtKB-KW"/>
</dbReference>
<dbReference type="GO" id="GO:0006281">
    <property type="term" value="P:DNA repair"/>
    <property type="evidence" value="ECO:0007669"/>
    <property type="project" value="UniProtKB-UniRule"/>
</dbReference>
<keyword evidence="10 15" id="KW-0234">DNA repair</keyword>
<evidence type="ECO:0000256" key="13">
    <source>
        <dbReference type="ARBA" id="ARBA00034808"/>
    </source>
</evidence>
<evidence type="ECO:0000256" key="4">
    <source>
        <dbReference type="ARBA" id="ARBA00022763"/>
    </source>
</evidence>
<dbReference type="Gene3D" id="3.40.50.300">
    <property type="entry name" value="P-loop containing nucleotide triphosphate hydrolases"/>
    <property type="match status" value="2"/>
</dbReference>
<dbReference type="EC" id="5.6.2.4" evidence="13 15"/>
<dbReference type="InterPro" id="IPR004609">
    <property type="entry name" value="ATP-dep_DNA_helicase_RecG"/>
</dbReference>
<protein>
    <recommendedName>
        <fullName evidence="2 15">ATP-dependent DNA helicase RecG</fullName>
        <ecNumber evidence="13 15">5.6.2.4</ecNumber>
    </recommendedName>
</protein>
<dbReference type="InterPro" id="IPR011545">
    <property type="entry name" value="DEAD/DEAH_box_helicase_dom"/>
</dbReference>
<sequence>MDIFEQPIEKITKVSIPYLNRLHQVGVFSLKDLFYYFPARYIDFSLVVPIAKLRPEEPATVSGQILNTKNSRTWKKRMSLTEAVIQDDSGFLRAVWFNQPFITKNLRRGDRVNLAGKLTTYKNQPVFANPAYEKLWGQKTKDTGRIIPIYHETRGLTSRWLRFFLRKNLDQFLNQIPEILPAKIQQTEKLLSLPAALGEIHFPKSNKSLRAARERLAFEEMFLIQLHLLRQKIVRRGQKALKIAFDQKLIKGFVANLPFTLTPAQRKSTWEILRDLQKEMPMNRLLEGDVGSGKTVVAAIALLQTAQNGFQAALMAPTEILARQHYKTLSPLLLKRKIKIALLTGKDALVGAKKTTKKDLLFKIKQGKIAVAVGTHALIQKQVAFKNLALSIVDEQHRFGVAQRAALQKNILEIKDGLSKTIPHFLSMTATPIPRTLALALYGDLEISLLDELPKNRKSIKTFVVPPVKRNGAYDFIRREIKAGRQAFVVCPRIEKSAANSEITTDKRKLVWQDVKAVEEEYARLKEQVFPDLKIAKIHGRLKPAEKEKIMLAFRTGQIDILVSTSVIEVGVDMPNASVIMIENADRFGLAQLHQFRGRVGRSSHQSYCFLFTQSKQPETTKRLWALTTAKDGFALAEIDLKLRGPGEFLSARQSGLPDLAMASLTNVALIKKAKQYAAQTIAADLKLQKEPFLKKHLAGFAKRMHPE</sequence>
<dbReference type="SUPFAM" id="SSF52540">
    <property type="entry name" value="P-loop containing nucleoside triphosphate hydrolases"/>
    <property type="match status" value="2"/>
</dbReference>
<dbReference type="InterPro" id="IPR012340">
    <property type="entry name" value="NA-bd_OB-fold"/>
</dbReference>
<dbReference type="Pfam" id="PF00271">
    <property type="entry name" value="Helicase_C"/>
    <property type="match status" value="1"/>
</dbReference>
<evidence type="ECO:0000256" key="7">
    <source>
        <dbReference type="ARBA" id="ARBA00022840"/>
    </source>
</evidence>
<evidence type="ECO:0000256" key="8">
    <source>
        <dbReference type="ARBA" id="ARBA00023125"/>
    </source>
</evidence>
<comment type="caution">
    <text evidence="18">The sequence shown here is derived from an EMBL/GenBank/DDBJ whole genome shotgun (WGS) entry which is preliminary data.</text>
</comment>
<dbReference type="NCBIfam" id="TIGR00643">
    <property type="entry name" value="recG"/>
    <property type="match status" value="1"/>
</dbReference>
<dbReference type="PANTHER" id="PTHR47964">
    <property type="entry name" value="ATP-DEPENDENT DNA HELICASE HOMOLOG RECG, CHLOROPLASTIC"/>
    <property type="match status" value="1"/>
</dbReference>
<dbReference type="SUPFAM" id="SSF50249">
    <property type="entry name" value="Nucleic acid-binding proteins"/>
    <property type="match status" value="1"/>
</dbReference>
<dbReference type="GO" id="GO:0006310">
    <property type="term" value="P:DNA recombination"/>
    <property type="evidence" value="ECO:0007669"/>
    <property type="project" value="UniProtKB-UniRule"/>
</dbReference>
<dbReference type="EMBL" id="PFEA01000034">
    <property type="protein sequence ID" value="PJE59771.1"/>
    <property type="molecule type" value="Genomic_DNA"/>
</dbReference>
<dbReference type="Pfam" id="PF17191">
    <property type="entry name" value="RecG_wedge"/>
    <property type="match status" value="1"/>
</dbReference>
<evidence type="ECO:0000256" key="15">
    <source>
        <dbReference type="RuleBase" id="RU363016"/>
    </source>
</evidence>
<dbReference type="InterPro" id="IPR001650">
    <property type="entry name" value="Helicase_C-like"/>
</dbReference>
<comment type="similarity">
    <text evidence="1 15">Belongs to the helicase family. RecG subfamily.</text>
</comment>
<dbReference type="GO" id="GO:0043138">
    <property type="term" value="F:3'-5' DNA helicase activity"/>
    <property type="evidence" value="ECO:0007669"/>
    <property type="project" value="UniProtKB-EC"/>
</dbReference>
<dbReference type="PROSITE" id="PS51194">
    <property type="entry name" value="HELICASE_CTER"/>
    <property type="match status" value="1"/>
</dbReference>
<proteinExistence type="inferred from homology"/>
<evidence type="ECO:0000256" key="10">
    <source>
        <dbReference type="ARBA" id="ARBA00023204"/>
    </source>
</evidence>
<evidence type="ECO:0000256" key="11">
    <source>
        <dbReference type="ARBA" id="ARBA00023235"/>
    </source>
</evidence>